<dbReference type="InterPro" id="IPR002104">
    <property type="entry name" value="Integrase_catalytic"/>
</dbReference>
<evidence type="ECO:0000256" key="1">
    <source>
        <dbReference type="ARBA" id="ARBA00008857"/>
    </source>
</evidence>
<dbReference type="InterPro" id="IPR013762">
    <property type="entry name" value="Integrase-like_cat_sf"/>
</dbReference>
<comment type="caution">
    <text evidence="8">The sequence shown here is derived from an EMBL/GenBank/DDBJ whole genome shotgun (WGS) entry which is preliminary data.</text>
</comment>
<dbReference type="Gene3D" id="1.10.443.10">
    <property type="entry name" value="Intergrase catalytic core"/>
    <property type="match status" value="1"/>
</dbReference>
<accession>A0A939RXC8</accession>
<dbReference type="PROSITE" id="PS51898">
    <property type="entry name" value="TYR_RECOMBINASE"/>
    <property type="match status" value="1"/>
</dbReference>
<name>A0A939RXC8_9MICO</name>
<dbReference type="InterPro" id="IPR050090">
    <property type="entry name" value="Tyrosine_recombinase_XerCD"/>
</dbReference>
<dbReference type="SUPFAM" id="SSF56349">
    <property type="entry name" value="DNA breaking-rejoining enzymes"/>
    <property type="match status" value="1"/>
</dbReference>
<dbReference type="InterPro" id="IPR011010">
    <property type="entry name" value="DNA_brk_join_enz"/>
</dbReference>
<dbReference type="CDD" id="cd01189">
    <property type="entry name" value="INT_ICEBs1_C_like"/>
    <property type="match status" value="1"/>
</dbReference>
<evidence type="ECO:0000256" key="2">
    <source>
        <dbReference type="ARBA" id="ARBA00022908"/>
    </source>
</evidence>
<evidence type="ECO:0000313" key="8">
    <source>
        <dbReference type="EMBL" id="MBO1805972.1"/>
    </source>
</evidence>
<feature type="domain" description="Core-binding (CB)" evidence="7">
    <location>
        <begin position="81"/>
        <end position="167"/>
    </location>
</feature>
<reference evidence="8" key="1">
    <citation type="submission" date="2021-03" db="EMBL/GenBank/DDBJ databases">
        <title>Leucobacter chromiisoli sp. nov., isolated from chromium-containing soil of chemical plant.</title>
        <authorList>
            <person name="Xu Z."/>
        </authorList>
    </citation>
    <scope>NUCLEOTIDE SEQUENCE</scope>
    <source>
        <strain evidence="8">A2</strain>
    </source>
</reference>
<keyword evidence="3 5" id="KW-0238">DNA-binding</keyword>
<evidence type="ECO:0000256" key="3">
    <source>
        <dbReference type="ARBA" id="ARBA00023125"/>
    </source>
</evidence>
<evidence type="ECO:0000313" key="9">
    <source>
        <dbReference type="Proteomes" id="UP000664398"/>
    </source>
</evidence>
<dbReference type="PROSITE" id="PS51900">
    <property type="entry name" value="CB"/>
    <property type="match status" value="1"/>
</dbReference>
<keyword evidence="4" id="KW-0233">DNA recombination</keyword>
<proteinExistence type="inferred from homology"/>
<protein>
    <submittedName>
        <fullName evidence="8">Site-specific integrase</fullName>
    </submittedName>
</protein>
<evidence type="ECO:0000259" key="6">
    <source>
        <dbReference type="PROSITE" id="PS51898"/>
    </source>
</evidence>
<dbReference type="InterPro" id="IPR010998">
    <property type="entry name" value="Integrase_recombinase_N"/>
</dbReference>
<dbReference type="RefSeq" id="WP_208046443.1">
    <property type="nucleotide sequence ID" value="NZ_JAGDYL010000021.1"/>
</dbReference>
<evidence type="ECO:0000256" key="5">
    <source>
        <dbReference type="PROSITE-ProRule" id="PRU01248"/>
    </source>
</evidence>
<dbReference type="PANTHER" id="PTHR30349:SF64">
    <property type="entry name" value="PROPHAGE INTEGRASE INTD-RELATED"/>
    <property type="match status" value="1"/>
</dbReference>
<gene>
    <name evidence="8" type="ORF">J4H91_11695</name>
</gene>
<comment type="similarity">
    <text evidence="1">Belongs to the 'phage' integrase family.</text>
</comment>
<evidence type="ECO:0000256" key="4">
    <source>
        <dbReference type="ARBA" id="ARBA00023172"/>
    </source>
</evidence>
<sequence length="403" mass="45247">MMKQVEKRSRRRGKGSLQSYTTKAGLRWRFQLWIPIDPEQPELGEKKYSRGGFATSDEADDAMQEAILKRKNDEKFHGVTPTLAEYGADWLDALTLEPSTMKGYRRQFNNYLVPHLGAKPLDKITGPAVGKLYKLLRERGGKDGAPLSANTVNKTSITLAAILDAAMEDGFIVKNPARLKKIVKAPTGRDIRAEREEMVTWTAEQLKAFIEWDRDVYEDELFPLWFTLARTGMRRGEALALQWRDLDFKSGRISIRRAADSATRGRTKVPKSGGARVIDADAQLMTTLKTLKSTRGGIALDLARPTAFIFGHDDGRLRDPVLISNRWIRRMAAANKALPDLPRIPLHALRHTHATLLLQLGESPKVVQERLGHASISITMDIYSHVNPTMQRAAADRFAALLE</sequence>
<dbReference type="Gene3D" id="1.10.150.130">
    <property type="match status" value="1"/>
</dbReference>
<dbReference type="Proteomes" id="UP000664398">
    <property type="component" value="Unassembled WGS sequence"/>
</dbReference>
<keyword evidence="9" id="KW-1185">Reference proteome</keyword>
<dbReference type="Pfam" id="PF14659">
    <property type="entry name" value="Phage_int_SAM_3"/>
    <property type="match status" value="1"/>
</dbReference>
<dbReference type="PANTHER" id="PTHR30349">
    <property type="entry name" value="PHAGE INTEGRASE-RELATED"/>
    <property type="match status" value="1"/>
</dbReference>
<organism evidence="8 9">
    <name type="scientific">Leucobacter ruminantium</name>
    <dbReference type="NCBI Taxonomy" id="1289170"/>
    <lineage>
        <taxon>Bacteria</taxon>
        <taxon>Bacillati</taxon>
        <taxon>Actinomycetota</taxon>
        <taxon>Actinomycetes</taxon>
        <taxon>Micrococcales</taxon>
        <taxon>Microbacteriaceae</taxon>
        <taxon>Leucobacter</taxon>
    </lineage>
</organism>
<dbReference type="GO" id="GO:0015074">
    <property type="term" value="P:DNA integration"/>
    <property type="evidence" value="ECO:0007669"/>
    <property type="project" value="UniProtKB-KW"/>
</dbReference>
<dbReference type="EMBL" id="JAGDYL010000021">
    <property type="protein sequence ID" value="MBO1805972.1"/>
    <property type="molecule type" value="Genomic_DNA"/>
</dbReference>
<dbReference type="GO" id="GO:0003677">
    <property type="term" value="F:DNA binding"/>
    <property type="evidence" value="ECO:0007669"/>
    <property type="project" value="UniProtKB-UniRule"/>
</dbReference>
<dbReference type="InterPro" id="IPR004107">
    <property type="entry name" value="Integrase_SAM-like_N"/>
</dbReference>
<keyword evidence="2" id="KW-0229">DNA integration</keyword>
<dbReference type="Pfam" id="PF00589">
    <property type="entry name" value="Phage_integrase"/>
    <property type="match status" value="1"/>
</dbReference>
<evidence type="ECO:0000259" key="7">
    <source>
        <dbReference type="PROSITE" id="PS51900"/>
    </source>
</evidence>
<dbReference type="AlphaFoldDB" id="A0A939RXC8"/>
<feature type="domain" description="Tyr recombinase" evidence="6">
    <location>
        <begin position="196"/>
        <end position="396"/>
    </location>
</feature>
<dbReference type="GO" id="GO:0006310">
    <property type="term" value="P:DNA recombination"/>
    <property type="evidence" value="ECO:0007669"/>
    <property type="project" value="UniProtKB-KW"/>
</dbReference>
<dbReference type="InterPro" id="IPR044068">
    <property type="entry name" value="CB"/>
</dbReference>